<accession>A0A0A0EUA8</accession>
<keyword evidence="1" id="KW-1133">Transmembrane helix</keyword>
<protein>
    <submittedName>
        <fullName evidence="2">Uncharacterized protein</fullName>
    </submittedName>
</protein>
<evidence type="ECO:0000313" key="3">
    <source>
        <dbReference type="Proteomes" id="UP000030017"/>
    </source>
</evidence>
<keyword evidence="1" id="KW-0472">Membrane</keyword>
<dbReference type="EMBL" id="AVPS01000001">
    <property type="protein sequence ID" value="KGM52737.1"/>
    <property type="molecule type" value="Genomic_DNA"/>
</dbReference>
<evidence type="ECO:0000256" key="1">
    <source>
        <dbReference type="SAM" id="Phobius"/>
    </source>
</evidence>
<dbReference type="Proteomes" id="UP000030017">
    <property type="component" value="Unassembled WGS sequence"/>
</dbReference>
<dbReference type="eggNOG" id="COG5473">
    <property type="taxonomic scope" value="Bacteria"/>
</dbReference>
<keyword evidence="1" id="KW-0812">Transmembrane</keyword>
<proteinExistence type="predicted"/>
<feature type="transmembrane region" description="Helical" evidence="1">
    <location>
        <begin position="210"/>
        <end position="241"/>
    </location>
</feature>
<gene>
    <name evidence="2" type="ORF">N792_00340</name>
</gene>
<sequence>MAGIGWLTRALNLGRNNPKAIFGGVALLTLTMLVAAVAGAMLQAGIVMVLGNSISAMVAGMAVMMVVVVVLMAMLLVGFLRLIDAVESGRPARALGVFAGFGDLAASLRTIGFFVLLAIVQNLLLLGLLSVLASDVIGWYVQAMQASMAGGAPPELTSLPNGLGIASVLMLVIGLVFYGVQAVGLCQIALRGRGVFGAMADGFAGAVKNLLPLLVFVLACLVAMVVLAIAVFLLAMLIGLIGKFVGVWLAIVLAVPLYFAAMLAMYAVMFGAMYHLWRDVCDGGSRDEAVMAEALTA</sequence>
<evidence type="ECO:0000313" key="2">
    <source>
        <dbReference type="EMBL" id="KGM52737.1"/>
    </source>
</evidence>
<dbReference type="AlphaFoldDB" id="A0A0A0EUA8"/>
<keyword evidence="3" id="KW-1185">Reference proteome</keyword>
<feature type="transmembrane region" description="Helical" evidence="1">
    <location>
        <begin position="162"/>
        <end position="190"/>
    </location>
</feature>
<comment type="caution">
    <text evidence="2">The sequence shown here is derived from an EMBL/GenBank/DDBJ whole genome shotgun (WGS) entry which is preliminary data.</text>
</comment>
<feature type="transmembrane region" description="Helical" evidence="1">
    <location>
        <begin position="20"/>
        <end position="42"/>
    </location>
</feature>
<feature type="transmembrane region" description="Helical" evidence="1">
    <location>
        <begin position="247"/>
        <end position="268"/>
    </location>
</feature>
<reference evidence="2 3" key="1">
    <citation type="submission" date="2013-08" db="EMBL/GenBank/DDBJ databases">
        <title>Genome sequencing of Lysobacter.</title>
        <authorList>
            <person name="Zhang S."/>
            <person name="Wang G."/>
        </authorList>
    </citation>
    <scope>NUCLEOTIDE SEQUENCE [LARGE SCALE GENOMIC DNA]</scope>
    <source>
        <strain evidence="2 3">Ko07</strain>
    </source>
</reference>
<organism evidence="2 3">
    <name type="scientific">Lysobacter concretionis Ko07 = DSM 16239</name>
    <dbReference type="NCBI Taxonomy" id="1122185"/>
    <lineage>
        <taxon>Bacteria</taxon>
        <taxon>Pseudomonadati</taxon>
        <taxon>Pseudomonadota</taxon>
        <taxon>Gammaproteobacteria</taxon>
        <taxon>Lysobacterales</taxon>
        <taxon>Lysobacteraceae</taxon>
        <taxon>Novilysobacter</taxon>
    </lineage>
</organism>
<feature type="transmembrane region" description="Helical" evidence="1">
    <location>
        <begin position="54"/>
        <end position="83"/>
    </location>
</feature>
<name>A0A0A0EUA8_9GAMM</name>